<accession>A0A0E3ZJB9</accession>
<gene>
    <name evidence="1" type="ORF">PKOR_21205</name>
</gene>
<keyword evidence="2" id="KW-1185">Reference proteome</keyword>
<sequence length="85" mass="9763">MLEYSMFERLPFRSQAEIIARDGTVLAQRKYNKWTVTLYAVNNSFIELWAGDEVQVFSIFKSTANAVAVLEPYIDAIDVRDALEL</sequence>
<dbReference type="PATRIC" id="fig|400092.3.peg.4662"/>
<dbReference type="OrthoDB" id="853338at2"/>
<dbReference type="KEGG" id="pko:PKOR_21205"/>
<dbReference type="RefSeq" id="WP_046313353.1">
    <property type="nucleotide sequence ID" value="NZ_CBCSCY010000059.1"/>
</dbReference>
<dbReference type="EMBL" id="CP009621">
    <property type="protein sequence ID" value="AKD05130.1"/>
    <property type="molecule type" value="Genomic_DNA"/>
</dbReference>
<evidence type="ECO:0000313" key="2">
    <source>
        <dbReference type="Proteomes" id="UP000033109"/>
    </source>
</evidence>
<dbReference type="HOGENOM" id="CLU_2509902_0_0_10"/>
<organism evidence="1 2">
    <name type="scientific">Pontibacter korlensis</name>
    <dbReference type="NCBI Taxonomy" id="400092"/>
    <lineage>
        <taxon>Bacteria</taxon>
        <taxon>Pseudomonadati</taxon>
        <taxon>Bacteroidota</taxon>
        <taxon>Cytophagia</taxon>
        <taxon>Cytophagales</taxon>
        <taxon>Hymenobacteraceae</taxon>
        <taxon>Pontibacter</taxon>
    </lineage>
</organism>
<evidence type="ECO:0000313" key="1">
    <source>
        <dbReference type="EMBL" id="AKD05130.1"/>
    </source>
</evidence>
<dbReference type="Proteomes" id="UP000033109">
    <property type="component" value="Chromosome"/>
</dbReference>
<protein>
    <submittedName>
        <fullName evidence="1">Uncharacterized protein</fullName>
    </submittedName>
</protein>
<proteinExistence type="predicted"/>
<reference evidence="1 2" key="1">
    <citation type="journal article" date="2015" name="Sci. Rep.">
        <title>Unraveling adaptation of Pontibacter korlensis to radiation and infertility in desert through complete genome and comparative transcriptomic analysis.</title>
        <authorList>
            <person name="Dai J."/>
            <person name="Dai W."/>
            <person name="Qiu C."/>
            <person name="Yang Z."/>
            <person name="Zhang Y."/>
            <person name="Zhou M."/>
            <person name="Zhang L."/>
            <person name="Fang C."/>
            <person name="Gao Q."/>
            <person name="Yang Q."/>
            <person name="Li X."/>
            <person name="Wang Z."/>
            <person name="Wang Z."/>
            <person name="Jia Z."/>
            <person name="Chen X."/>
        </authorList>
    </citation>
    <scope>NUCLEOTIDE SEQUENCE [LARGE SCALE GENOMIC DNA]</scope>
    <source>
        <strain evidence="1 2">X14-1T</strain>
    </source>
</reference>
<name>A0A0E3ZJB9_9BACT</name>
<dbReference type="AlphaFoldDB" id="A0A0E3ZJB9"/>